<comment type="caution">
    <text evidence="2">The sequence shown here is derived from an EMBL/GenBank/DDBJ whole genome shotgun (WGS) entry which is preliminary data.</text>
</comment>
<evidence type="ECO:0000313" key="3">
    <source>
        <dbReference type="Proteomes" id="UP001464555"/>
    </source>
</evidence>
<dbReference type="Pfam" id="PF20050">
    <property type="entry name" value="DUF6452"/>
    <property type="match status" value="1"/>
</dbReference>
<reference evidence="2 3" key="1">
    <citation type="submission" date="2024-04" db="EMBL/GenBank/DDBJ databases">
        <title>Flavobacterium sp. DGU11 16S ribosomal RNA gene Genome sequencing and assembly.</title>
        <authorList>
            <person name="Park S."/>
        </authorList>
    </citation>
    <scope>NUCLEOTIDE SEQUENCE [LARGE SCALE GENOMIC DNA]</scope>
    <source>
        <strain evidence="2 3">DGU11</strain>
    </source>
</reference>
<feature type="chain" id="PRO_5046788217" evidence="1">
    <location>
        <begin position="21"/>
        <end position="183"/>
    </location>
</feature>
<protein>
    <submittedName>
        <fullName evidence="2">DUF6452 family protein</fullName>
    </submittedName>
</protein>
<proteinExistence type="predicted"/>
<keyword evidence="3" id="KW-1185">Reference proteome</keyword>
<feature type="signal peptide" evidence="1">
    <location>
        <begin position="1"/>
        <end position="20"/>
    </location>
</feature>
<dbReference type="Proteomes" id="UP001464555">
    <property type="component" value="Unassembled WGS sequence"/>
</dbReference>
<gene>
    <name evidence="2" type="ORF">AAEO56_00170</name>
</gene>
<dbReference type="InterPro" id="IPR045607">
    <property type="entry name" value="DUF6452"/>
</dbReference>
<dbReference type="RefSeq" id="WP_341694983.1">
    <property type="nucleotide sequence ID" value="NZ_JBBYHR010000001.1"/>
</dbReference>
<keyword evidence="1" id="KW-0732">Signal</keyword>
<dbReference type="PROSITE" id="PS51257">
    <property type="entry name" value="PROKAR_LIPOPROTEIN"/>
    <property type="match status" value="1"/>
</dbReference>
<name>A0ABU9HR71_9FLAO</name>
<evidence type="ECO:0000256" key="1">
    <source>
        <dbReference type="SAM" id="SignalP"/>
    </source>
</evidence>
<evidence type="ECO:0000313" key="2">
    <source>
        <dbReference type="EMBL" id="MEL1242657.1"/>
    </source>
</evidence>
<accession>A0ABU9HR71</accession>
<dbReference type="EMBL" id="JBBYHR010000001">
    <property type="protein sequence ID" value="MEL1242657.1"/>
    <property type="molecule type" value="Genomic_DNA"/>
</dbReference>
<sequence>MKRLIASITLLLVVTCFVLSCEKDDICPETTPTTPSIIVEFYDKDNTEELVNVVNFKYYAVGETDTLPAVADDVTTTFNNIKLPLRTNATTTKWGLMFTRRLSNGQFTPYNTDFLEFNYTTNQFYVSRACGYKTTFTLNPDQPAGSNPKLTDSDAADGLWIDSFSVETTNIENENETHLKIFL</sequence>
<organism evidence="2 3">
    <name type="scientific">Flavobacterium arundinis</name>
    <dbReference type="NCBI Taxonomy" id="3139143"/>
    <lineage>
        <taxon>Bacteria</taxon>
        <taxon>Pseudomonadati</taxon>
        <taxon>Bacteroidota</taxon>
        <taxon>Flavobacteriia</taxon>
        <taxon>Flavobacteriales</taxon>
        <taxon>Flavobacteriaceae</taxon>
        <taxon>Flavobacterium</taxon>
    </lineage>
</organism>